<evidence type="ECO:0000313" key="1">
    <source>
        <dbReference type="EMBL" id="KDQ51572.1"/>
    </source>
</evidence>
<protein>
    <submittedName>
        <fullName evidence="1">Uncharacterized protein</fullName>
    </submittedName>
</protein>
<sequence>MVMLVDSTAASRAVLLTAANLNELAEAHAGICPYSLDITSLPASSTPHFLCVCHRLADSILQLDSVGTFKCITGRYCTVRVESKT</sequence>
<dbReference type="InParanoid" id="A0A067PKM8"/>
<dbReference type="Proteomes" id="UP000027265">
    <property type="component" value="Unassembled WGS sequence"/>
</dbReference>
<gene>
    <name evidence="1" type="ORF">JAAARDRAFT_62453</name>
</gene>
<proteinExistence type="predicted"/>
<accession>A0A067PKM8</accession>
<dbReference type="EMBL" id="KL197747">
    <property type="protein sequence ID" value="KDQ51572.1"/>
    <property type="molecule type" value="Genomic_DNA"/>
</dbReference>
<keyword evidence="2" id="KW-1185">Reference proteome</keyword>
<organism evidence="1 2">
    <name type="scientific">Jaapia argillacea MUCL 33604</name>
    <dbReference type="NCBI Taxonomy" id="933084"/>
    <lineage>
        <taxon>Eukaryota</taxon>
        <taxon>Fungi</taxon>
        <taxon>Dikarya</taxon>
        <taxon>Basidiomycota</taxon>
        <taxon>Agaricomycotina</taxon>
        <taxon>Agaricomycetes</taxon>
        <taxon>Agaricomycetidae</taxon>
        <taxon>Jaapiales</taxon>
        <taxon>Jaapiaceae</taxon>
        <taxon>Jaapia</taxon>
    </lineage>
</organism>
<reference evidence="2" key="1">
    <citation type="journal article" date="2014" name="Proc. Natl. Acad. Sci. U.S.A.">
        <title>Extensive sampling of basidiomycete genomes demonstrates inadequacy of the white-rot/brown-rot paradigm for wood decay fungi.</title>
        <authorList>
            <person name="Riley R."/>
            <person name="Salamov A.A."/>
            <person name="Brown D.W."/>
            <person name="Nagy L.G."/>
            <person name="Floudas D."/>
            <person name="Held B.W."/>
            <person name="Levasseur A."/>
            <person name="Lombard V."/>
            <person name="Morin E."/>
            <person name="Otillar R."/>
            <person name="Lindquist E.A."/>
            <person name="Sun H."/>
            <person name="LaButti K.M."/>
            <person name="Schmutz J."/>
            <person name="Jabbour D."/>
            <person name="Luo H."/>
            <person name="Baker S.E."/>
            <person name="Pisabarro A.G."/>
            <person name="Walton J.D."/>
            <person name="Blanchette R.A."/>
            <person name="Henrissat B."/>
            <person name="Martin F."/>
            <person name="Cullen D."/>
            <person name="Hibbett D.S."/>
            <person name="Grigoriev I.V."/>
        </authorList>
    </citation>
    <scope>NUCLEOTIDE SEQUENCE [LARGE SCALE GENOMIC DNA]</scope>
    <source>
        <strain evidence="2">MUCL 33604</strain>
    </source>
</reference>
<name>A0A067PKM8_9AGAM</name>
<evidence type="ECO:0000313" key="2">
    <source>
        <dbReference type="Proteomes" id="UP000027265"/>
    </source>
</evidence>
<dbReference type="HOGENOM" id="CLU_2512946_0_0_1"/>
<dbReference type="AlphaFoldDB" id="A0A067PKM8"/>